<keyword evidence="1" id="KW-1133">Transmembrane helix</keyword>
<evidence type="ECO:0000313" key="2">
    <source>
        <dbReference type="EMBL" id="MBF9133609.1"/>
    </source>
</evidence>
<feature type="transmembrane region" description="Helical" evidence="1">
    <location>
        <begin position="45"/>
        <end position="64"/>
    </location>
</feature>
<dbReference type="EMBL" id="JADPUN010000280">
    <property type="protein sequence ID" value="MBF9133609.1"/>
    <property type="molecule type" value="Genomic_DNA"/>
</dbReference>
<evidence type="ECO:0000313" key="3">
    <source>
        <dbReference type="Proteomes" id="UP000638560"/>
    </source>
</evidence>
<feature type="transmembrane region" description="Helical" evidence="1">
    <location>
        <begin position="101"/>
        <end position="119"/>
    </location>
</feature>
<name>A0ABS0H566_9ACTN</name>
<organism evidence="2 3">
    <name type="scientific">Plantactinospora alkalitolerans</name>
    <dbReference type="NCBI Taxonomy" id="2789879"/>
    <lineage>
        <taxon>Bacteria</taxon>
        <taxon>Bacillati</taxon>
        <taxon>Actinomycetota</taxon>
        <taxon>Actinomycetes</taxon>
        <taxon>Micromonosporales</taxon>
        <taxon>Micromonosporaceae</taxon>
        <taxon>Plantactinospora</taxon>
    </lineage>
</organism>
<evidence type="ECO:0000256" key="1">
    <source>
        <dbReference type="SAM" id="Phobius"/>
    </source>
</evidence>
<keyword evidence="3" id="KW-1185">Reference proteome</keyword>
<proteinExistence type="predicted"/>
<protein>
    <submittedName>
        <fullName evidence="2">DUF4345 domain-containing protein</fullName>
    </submittedName>
</protein>
<dbReference type="RefSeq" id="WP_196205118.1">
    <property type="nucleotide sequence ID" value="NZ_JADPUN010000280.1"/>
</dbReference>
<keyword evidence="1" id="KW-0472">Membrane</keyword>
<reference evidence="2 3" key="1">
    <citation type="submission" date="2020-11" db="EMBL/GenBank/DDBJ databases">
        <title>A novel isolate from a Black sea contaminated sediment with potential to produce alkanes: Plantactinospora alkalitolerans sp. nov.</title>
        <authorList>
            <person name="Carro L."/>
            <person name="Veyisoglu A."/>
            <person name="Guven K."/>
            <person name="Schumann P."/>
            <person name="Klenk H.-P."/>
            <person name="Sahin N."/>
        </authorList>
    </citation>
    <scope>NUCLEOTIDE SEQUENCE [LARGE SCALE GENOMIC DNA]</scope>
    <source>
        <strain evidence="2 3">S1510</strain>
    </source>
</reference>
<feature type="transmembrane region" description="Helical" evidence="1">
    <location>
        <begin position="76"/>
        <end position="95"/>
    </location>
</feature>
<gene>
    <name evidence="2" type="ORF">I0C86_32435</name>
</gene>
<sequence length="141" mass="14586">MNRRGLQVVLGLLATVAVASGLAGMLVGPAALPGAGPVDATVDSGFRYASTFWFAAGVLAWWAVPRVERAGTVLRLTLGVVILGGFARLLAVLASGWPHPVYLGTLVVELVVVPLVLLWQAGVARAARRTQPGGPDDGRPL</sequence>
<keyword evidence="1" id="KW-0812">Transmembrane</keyword>
<dbReference type="Pfam" id="PF14248">
    <property type="entry name" value="DUF4345"/>
    <property type="match status" value="1"/>
</dbReference>
<dbReference type="Proteomes" id="UP000638560">
    <property type="component" value="Unassembled WGS sequence"/>
</dbReference>
<dbReference type="InterPro" id="IPR025597">
    <property type="entry name" value="DUF4345"/>
</dbReference>
<comment type="caution">
    <text evidence="2">The sequence shown here is derived from an EMBL/GenBank/DDBJ whole genome shotgun (WGS) entry which is preliminary data.</text>
</comment>
<accession>A0ABS0H566</accession>